<dbReference type="RefSeq" id="WP_159755284.1">
    <property type="nucleotide sequence ID" value="NZ_CATIYY010000226.1"/>
</dbReference>
<dbReference type="InterPro" id="IPR051531">
    <property type="entry name" value="N-acetyltransferase"/>
</dbReference>
<dbReference type="EMBL" id="WUQX01000001">
    <property type="protein sequence ID" value="MXP78532.1"/>
    <property type="molecule type" value="Genomic_DNA"/>
</dbReference>
<name>A0A7X3MLI6_9FIRM</name>
<dbReference type="PROSITE" id="PS51186">
    <property type="entry name" value="GNAT"/>
    <property type="match status" value="1"/>
</dbReference>
<keyword evidence="3" id="KW-1185">Reference proteome</keyword>
<dbReference type="PANTHER" id="PTHR43792">
    <property type="entry name" value="GNAT FAMILY, PUTATIVE (AFU_ORTHOLOGUE AFUA_3G00765)-RELATED-RELATED"/>
    <property type="match status" value="1"/>
</dbReference>
<accession>A0A7X3MLI6</accession>
<proteinExistence type="predicted"/>
<reference evidence="2 3" key="1">
    <citation type="submission" date="2019-12" db="EMBL/GenBank/DDBJ databases">
        <title>Sporaefaciens musculi gen. nov., sp. nov., a novel bacterium isolated from the caecum of an obese mouse.</title>
        <authorList>
            <person name="Rasmussen T.S."/>
            <person name="Streidl T."/>
            <person name="Hitch T.C.A."/>
            <person name="Wortmann E."/>
            <person name="Deptula P."/>
            <person name="Hansen M."/>
            <person name="Nielsen D.S."/>
            <person name="Clavel T."/>
            <person name="Vogensen F.K."/>
        </authorList>
    </citation>
    <scope>NUCLEOTIDE SEQUENCE [LARGE SCALE GENOMIC DNA]</scope>
    <source>
        <strain evidence="2 3">WCA-9-b2</strain>
    </source>
</reference>
<dbReference type="Gene3D" id="3.40.630.30">
    <property type="match status" value="1"/>
</dbReference>
<evidence type="ECO:0000259" key="1">
    <source>
        <dbReference type="PROSITE" id="PS51186"/>
    </source>
</evidence>
<dbReference type="AlphaFoldDB" id="A0A7X3MLI6"/>
<dbReference type="PANTHER" id="PTHR43792:SF1">
    <property type="entry name" value="N-ACETYLTRANSFERASE DOMAIN-CONTAINING PROTEIN"/>
    <property type="match status" value="1"/>
</dbReference>
<evidence type="ECO:0000313" key="3">
    <source>
        <dbReference type="Proteomes" id="UP000460412"/>
    </source>
</evidence>
<protein>
    <submittedName>
        <fullName evidence="2">GNAT family N-acetyltransferase</fullName>
    </submittedName>
</protein>
<organism evidence="2 3">
    <name type="scientific">Sporofaciens musculi</name>
    <dbReference type="NCBI Taxonomy" id="2681861"/>
    <lineage>
        <taxon>Bacteria</taxon>
        <taxon>Bacillati</taxon>
        <taxon>Bacillota</taxon>
        <taxon>Clostridia</taxon>
        <taxon>Lachnospirales</taxon>
        <taxon>Lachnospiraceae</taxon>
        <taxon>Sporofaciens</taxon>
    </lineage>
</organism>
<dbReference type="Pfam" id="PF13302">
    <property type="entry name" value="Acetyltransf_3"/>
    <property type="match status" value="1"/>
</dbReference>
<dbReference type="SUPFAM" id="SSF55729">
    <property type="entry name" value="Acyl-CoA N-acyltransferases (Nat)"/>
    <property type="match status" value="1"/>
</dbReference>
<dbReference type="Proteomes" id="UP000460412">
    <property type="component" value="Unassembled WGS sequence"/>
</dbReference>
<dbReference type="InterPro" id="IPR016181">
    <property type="entry name" value="Acyl_CoA_acyltransferase"/>
</dbReference>
<dbReference type="InterPro" id="IPR000182">
    <property type="entry name" value="GNAT_dom"/>
</dbReference>
<evidence type="ECO:0000313" key="2">
    <source>
        <dbReference type="EMBL" id="MXP78532.1"/>
    </source>
</evidence>
<sequence>MILETDRLYLRELNQGDYGSLCNILQDEKAMYAYEGAFSDDEVQEWLDRQIARYQKWGFGLWAVILKETDEMIGQCGLTMQPWKEKGVLEIGYLFWRLYWHQGYAIEAARACKKYAFERLDADEVCSIIRDTNTASQNVALKNGMTVADSWTKHYRGVDMPHFRYVAKRNLI</sequence>
<gene>
    <name evidence="2" type="ORF">GN277_25285</name>
</gene>
<feature type="domain" description="N-acetyltransferase" evidence="1">
    <location>
        <begin position="8"/>
        <end position="165"/>
    </location>
</feature>
<comment type="caution">
    <text evidence="2">The sequence shown here is derived from an EMBL/GenBank/DDBJ whole genome shotgun (WGS) entry which is preliminary data.</text>
</comment>
<dbReference type="GO" id="GO:0016747">
    <property type="term" value="F:acyltransferase activity, transferring groups other than amino-acyl groups"/>
    <property type="evidence" value="ECO:0007669"/>
    <property type="project" value="InterPro"/>
</dbReference>
<keyword evidence="2" id="KW-0808">Transferase</keyword>